<evidence type="ECO:0000313" key="3">
    <source>
        <dbReference type="Proteomes" id="UP001165083"/>
    </source>
</evidence>
<reference evidence="2" key="1">
    <citation type="submission" date="2023-04" db="EMBL/GenBank/DDBJ databases">
        <title>Phytophthora lilii NBRC 32176.</title>
        <authorList>
            <person name="Ichikawa N."/>
            <person name="Sato H."/>
            <person name="Tonouchi N."/>
        </authorList>
    </citation>
    <scope>NUCLEOTIDE SEQUENCE</scope>
    <source>
        <strain evidence="2">NBRC 32176</strain>
    </source>
</reference>
<feature type="compositionally biased region" description="Polar residues" evidence="1">
    <location>
        <begin position="1"/>
        <end position="12"/>
    </location>
</feature>
<comment type="caution">
    <text evidence="2">The sequence shown here is derived from an EMBL/GenBank/DDBJ whole genome shotgun (WGS) entry which is preliminary data.</text>
</comment>
<accession>A0A9W6WSF7</accession>
<organism evidence="2 3">
    <name type="scientific">Phytophthora lilii</name>
    <dbReference type="NCBI Taxonomy" id="2077276"/>
    <lineage>
        <taxon>Eukaryota</taxon>
        <taxon>Sar</taxon>
        <taxon>Stramenopiles</taxon>
        <taxon>Oomycota</taxon>
        <taxon>Peronosporomycetes</taxon>
        <taxon>Peronosporales</taxon>
        <taxon>Peronosporaceae</taxon>
        <taxon>Phytophthora</taxon>
    </lineage>
</organism>
<protein>
    <submittedName>
        <fullName evidence="2">Unnamed protein product</fullName>
    </submittedName>
</protein>
<dbReference type="AlphaFoldDB" id="A0A9W6WSF7"/>
<gene>
    <name evidence="2" type="ORF">Plil01_000546500</name>
</gene>
<feature type="region of interest" description="Disordered" evidence="1">
    <location>
        <begin position="1"/>
        <end position="91"/>
    </location>
</feature>
<evidence type="ECO:0000256" key="1">
    <source>
        <dbReference type="SAM" id="MobiDB-lite"/>
    </source>
</evidence>
<proteinExistence type="predicted"/>
<dbReference type="EMBL" id="BSXW01000229">
    <property type="protein sequence ID" value="GMF15715.1"/>
    <property type="molecule type" value="Genomic_DNA"/>
</dbReference>
<dbReference type="Proteomes" id="UP001165083">
    <property type="component" value="Unassembled WGS sequence"/>
</dbReference>
<sequence>MQSPHGENQQWQSEEDEQGVDTNTNTAPVRPEHSPRRMMKEVSAPRKPMPLNLVSPTAFVPAFPPSPSQSSTDEDYGLASPMALPDTPSQSRSGIALAWDLEPPSPTFEGARARGGSSHRLTQSKSVQRPERRASAVPLTTRAATPNPRNHRSFAPDRATSRITRSSLPTLPEVRGKTRHGGIYSLLLKNKPVKQEPVLVEDVHNPEGSNLLHCSRWLRHAWHLHLSCVDAD</sequence>
<feature type="region of interest" description="Disordered" evidence="1">
    <location>
        <begin position="103"/>
        <end position="137"/>
    </location>
</feature>
<name>A0A9W6WSF7_9STRA</name>
<feature type="compositionally biased region" description="Basic and acidic residues" evidence="1">
    <location>
        <begin position="30"/>
        <end position="44"/>
    </location>
</feature>
<keyword evidence="3" id="KW-1185">Reference proteome</keyword>
<evidence type="ECO:0000313" key="2">
    <source>
        <dbReference type="EMBL" id="GMF15715.1"/>
    </source>
</evidence>
<dbReference type="OrthoDB" id="73661at2759"/>